<keyword evidence="1" id="KW-0732">Signal</keyword>
<evidence type="ECO:0000256" key="1">
    <source>
        <dbReference type="SAM" id="SignalP"/>
    </source>
</evidence>
<proteinExistence type="predicted"/>
<protein>
    <submittedName>
        <fullName evidence="2">Uncharacterized protein</fullName>
    </submittedName>
</protein>
<dbReference type="EMBL" id="CACVKT020010264">
    <property type="protein sequence ID" value="CAC5425666.1"/>
    <property type="molecule type" value="Genomic_DNA"/>
</dbReference>
<dbReference type="Proteomes" id="UP000507470">
    <property type="component" value="Unassembled WGS sequence"/>
</dbReference>
<dbReference type="AlphaFoldDB" id="A0A6J8F1K6"/>
<evidence type="ECO:0000313" key="3">
    <source>
        <dbReference type="Proteomes" id="UP000507470"/>
    </source>
</evidence>
<feature type="chain" id="PRO_5027090035" evidence="1">
    <location>
        <begin position="22"/>
        <end position="249"/>
    </location>
</feature>
<gene>
    <name evidence="2" type="ORF">MCOR_57459</name>
</gene>
<evidence type="ECO:0000313" key="2">
    <source>
        <dbReference type="EMBL" id="CAC5425666.1"/>
    </source>
</evidence>
<keyword evidence="3" id="KW-1185">Reference proteome</keyword>
<sequence>MSAKSFIIYFGLFATIAWSLATSEKVDNCPVGQQRIERQRELCDNATLYHCISDAKCQLHQFCADPQESQPMNTLFIFSGWTQNEPKGNFPSTNTELYGDLSLFFCKYSSRKTFNELFTYILKRLDTNANIINSFKVPCTFPDAEHVLPALDSCEMKFKCAKTRKMVDFKLLVFHNRKLISHGFEMGLSNRTEFYKVGFLLCVLNNEKFYDYKLKPQISPPNKGSVSNSPSDELSIYGIIVGFLVQIIL</sequence>
<name>A0A6J8F1K6_MYTCO</name>
<organism evidence="2 3">
    <name type="scientific">Mytilus coruscus</name>
    <name type="common">Sea mussel</name>
    <dbReference type="NCBI Taxonomy" id="42192"/>
    <lineage>
        <taxon>Eukaryota</taxon>
        <taxon>Metazoa</taxon>
        <taxon>Spiralia</taxon>
        <taxon>Lophotrochozoa</taxon>
        <taxon>Mollusca</taxon>
        <taxon>Bivalvia</taxon>
        <taxon>Autobranchia</taxon>
        <taxon>Pteriomorphia</taxon>
        <taxon>Mytilida</taxon>
        <taxon>Mytiloidea</taxon>
        <taxon>Mytilidae</taxon>
        <taxon>Mytilinae</taxon>
        <taxon>Mytilus</taxon>
    </lineage>
</organism>
<accession>A0A6J8F1K6</accession>
<reference evidence="2 3" key="1">
    <citation type="submission" date="2020-06" db="EMBL/GenBank/DDBJ databases">
        <authorList>
            <person name="Li R."/>
            <person name="Bekaert M."/>
        </authorList>
    </citation>
    <scope>NUCLEOTIDE SEQUENCE [LARGE SCALE GENOMIC DNA]</scope>
    <source>
        <strain evidence="3">wild</strain>
    </source>
</reference>
<feature type="signal peptide" evidence="1">
    <location>
        <begin position="1"/>
        <end position="21"/>
    </location>
</feature>